<dbReference type="AlphaFoldDB" id="A0A917FIC2"/>
<evidence type="ECO:0000313" key="5">
    <source>
        <dbReference type="EMBL" id="GGF82039.1"/>
    </source>
</evidence>
<dbReference type="GO" id="GO:0016020">
    <property type="term" value="C:membrane"/>
    <property type="evidence" value="ECO:0007669"/>
    <property type="project" value="InterPro"/>
</dbReference>
<dbReference type="InterPro" id="IPR050768">
    <property type="entry name" value="UPF0353/GerABKA_families"/>
</dbReference>
<feature type="transmembrane region" description="Helical" evidence="4">
    <location>
        <begin position="314"/>
        <end position="336"/>
    </location>
</feature>
<protein>
    <submittedName>
        <fullName evidence="5">Spore germination protein</fullName>
    </submittedName>
</protein>
<dbReference type="RefSeq" id="WP_189025911.1">
    <property type="nucleotide sequence ID" value="NZ_BMKR01000010.1"/>
</dbReference>
<feature type="transmembrane region" description="Helical" evidence="4">
    <location>
        <begin position="412"/>
        <end position="434"/>
    </location>
</feature>
<sequence length="549" mass="61124">MENWKRKYTSFKEKQHSKTPGARPEQKLGSLLEPNLQSILQVLGEDGDLIIRRFRMYGLYDAAIIFFSSMADLSQIHEHLLKPLMNPPADPSSVPADSRDLPDFIWNLTIHVAQGDRTSDLSSLPDSLVAGNVVLLVNSMEQALYFNLRKIEQRSMEQPQTEQILRGSREGFIENLESNLSLLRYRLQTPDFRVQTCPLGARTHSQVAVCYIDGIANPALVEEVMRRLSMIHTDSIIDAGYIEQFIEDQPLSPFPQVQPTERPDRSTAALLEGRVIILVDGSPFSLIVPALFNQFLQTMDDYTERFIVGSLIRFVRLIALIFSLFFPALYVSIISFNPELMPTEFAVAISGGRAGVPFPAVLEVLVMEVSMEVLREATIRLPQMIGGALSIVGVLVVGQAAVAAGLASPTTVVIVALTTIGSFATPAYNAAIALRMLRFPLILMAGLFGLYGVMIGTIAVINHLLVLESFGVPYMTPYVPALWRDMKDSLVRAPLWWIKRRPSFLHAPDPDRLSRSMPKEYAAQIFTEEGEPYEQQPAHHDPSGHSGNH</sequence>
<evidence type="ECO:0000256" key="4">
    <source>
        <dbReference type="SAM" id="Phobius"/>
    </source>
</evidence>
<keyword evidence="2 4" id="KW-0472">Membrane</keyword>
<evidence type="ECO:0000256" key="3">
    <source>
        <dbReference type="SAM" id="MobiDB-lite"/>
    </source>
</evidence>
<feature type="transmembrane region" description="Helical" evidence="4">
    <location>
        <begin position="441"/>
        <end position="465"/>
    </location>
</feature>
<reference evidence="5" key="2">
    <citation type="submission" date="2020-09" db="EMBL/GenBank/DDBJ databases">
        <authorList>
            <person name="Sun Q."/>
            <person name="Zhou Y."/>
        </authorList>
    </citation>
    <scope>NUCLEOTIDE SEQUENCE</scope>
    <source>
        <strain evidence="5">CGMCC 1.16134</strain>
    </source>
</reference>
<comment type="similarity">
    <text evidence="1">Belongs to the GerABKA family.</text>
</comment>
<dbReference type="EMBL" id="BMKR01000010">
    <property type="protein sequence ID" value="GGF82039.1"/>
    <property type="molecule type" value="Genomic_DNA"/>
</dbReference>
<dbReference type="PANTHER" id="PTHR22550:SF5">
    <property type="entry name" value="LEUCINE ZIPPER PROTEIN 4"/>
    <property type="match status" value="1"/>
</dbReference>
<dbReference type="PANTHER" id="PTHR22550">
    <property type="entry name" value="SPORE GERMINATION PROTEIN"/>
    <property type="match status" value="1"/>
</dbReference>
<proteinExistence type="inferred from homology"/>
<gene>
    <name evidence="5" type="ORF">GCM10010912_28970</name>
</gene>
<dbReference type="Proteomes" id="UP000637643">
    <property type="component" value="Unassembled WGS sequence"/>
</dbReference>
<dbReference type="PIRSF" id="PIRSF005690">
    <property type="entry name" value="GerBA"/>
    <property type="match status" value="1"/>
</dbReference>
<dbReference type="Pfam" id="PF03323">
    <property type="entry name" value="GerA"/>
    <property type="match status" value="1"/>
</dbReference>
<evidence type="ECO:0000256" key="2">
    <source>
        <dbReference type="ARBA" id="ARBA00023136"/>
    </source>
</evidence>
<dbReference type="InterPro" id="IPR004995">
    <property type="entry name" value="Spore_Ger"/>
</dbReference>
<feature type="region of interest" description="Disordered" evidence="3">
    <location>
        <begin position="1"/>
        <end position="26"/>
    </location>
</feature>
<comment type="caution">
    <text evidence="5">The sequence shown here is derived from an EMBL/GenBank/DDBJ whole genome shotgun (WGS) entry which is preliminary data.</text>
</comment>
<reference evidence="5" key="1">
    <citation type="journal article" date="2014" name="Int. J. Syst. Evol. Microbiol.">
        <title>Complete genome sequence of Corynebacterium casei LMG S-19264T (=DSM 44701T), isolated from a smear-ripened cheese.</title>
        <authorList>
            <consortium name="US DOE Joint Genome Institute (JGI-PGF)"/>
            <person name="Walter F."/>
            <person name="Albersmeier A."/>
            <person name="Kalinowski J."/>
            <person name="Ruckert C."/>
        </authorList>
    </citation>
    <scope>NUCLEOTIDE SEQUENCE</scope>
    <source>
        <strain evidence="5">CGMCC 1.16134</strain>
    </source>
</reference>
<keyword evidence="4" id="KW-0812">Transmembrane</keyword>
<accession>A0A917FIC2</accession>
<organism evidence="5 6">
    <name type="scientific">Paenibacillus albidus</name>
    <dbReference type="NCBI Taxonomy" id="2041023"/>
    <lineage>
        <taxon>Bacteria</taxon>
        <taxon>Bacillati</taxon>
        <taxon>Bacillota</taxon>
        <taxon>Bacilli</taxon>
        <taxon>Bacillales</taxon>
        <taxon>Paenibacillaceae</taxon>
        <taxon>Paenibacillus</taxon>
    </lineage>
</organism>
<name>A0A917FIC2_9BACL</name>
<evidence type="ECO:0000313" key="6">
    <source>
        <dbReference type="Proteomes" id="UP000637643"/>
    </source>
</evidence>
<dbReference type="GO" id="GO:0009847">
    <property type="term" value="P:spore germination"/>
    <property type="evidence" value="ECO:0007669"/>
    <property type="project" value="InterPro"/>
</dbReference>
<evidence type="ECO:0000256" key="1">
    <source>
        <dbReference type="ARBA" id="ARBA00005278"/>
    </source>
</evidence>
<feature type="transmembrane region" description="Helical" evidence="4">
    <location>
        <begin position="386"/>
        <end position="406"/>
    </location>
</feature>
<keyword evidence="4" id="KW-1133">Transmembrane helix</keyword>
<keyword evidence="6" id="KW-1185">Reference proteome</keyword>